<gene>
    <name evidence="1" type="ORF">LOCC1_G004726</name>
</gene>
<keyword evidence="2" id="KW-1185">Reference proteome</keyword>
<sequence length="67" mass="7908">MAWEIMVEVLLNGNSYTGRFIQYFKFNYGIGAYQTADQLERAPHVIKRAMRQENALQPRPKIYAKRD</sequence>
<reference evidence="1 2" key="1">
    <citation type="submission" date="2018-05" db="EMBL/GenBank/DDBJ databases">
        <title>Genome sequencing and assembly of the regulated plant pathogen Lachnellula willkommii and related sister species for the development of diagnostic species identification markers.</title>
        <authorList>
            <person name="Giroux E."/>
            <person name="Bilodeau G."/>
        </authorList>
    </citation>
    <scope>NUCLEOTIDE SEQUENCE [LARGE SCALE GENOMIC DNA]</scope>
    <source>
        <strain evidence="1 2">CBS 160.35</strain>
    </source>
</reference>
<accession>A0A8H8RWN1</accession>
<protein>
    <submittedName>
        <fullName evidence="1">Uncharacterized protein</fullName>
    </submittedName>
</protein>
<proteinExistence type="predicted"/>
<evidence type="ECO:0000313" key="1">
    <source>
        <dbReference type="EMBL" id="TVY43369.1"/>
    </source>
</evidence>
<comment type="caution">
    <text evidence="1">The sequence shown here is derived from an EMBL/GenBank/DDBJ whole genome shotgun (WGS) entry which is preliminary data.</text>
</comment>
<evidence type="ECO:0000313" key="2">
    <source>
        <dbReference type="Proteomes" id="UP000443090"/>
    </source>
</evidence>
<dbReference type="EMBL" id="QGMI01000282">
    <property type="protein sequence ID" value="TVY43369.1"/>
    <property type="molecule type" value="Genomic_DNA"/>
</dbReference>
<organism evidence="1 2">
    <name type="scientific">Lachnellula occidentalis</name>
    <dbReference type="NCBI Taxonomy" id="215460"/>
    <lineage>
        <taxon>Eukaryota</taxon>
        <taxon>Fungi</taxon>
        <taxon>Dikarya</taxon>
        <taxon>Ascomycota</taxon>
        <taxon>Pezizomycotina</taxon>
        <taxon>Leotiomycetes</taxon>
        <taxon>Helotiales</taxon>
        <taxon>Lachnaceae</taxon>
        <taxon>Lachnellula</taxon>
    </lineage>
</organism>
<dbReference type="Proteomes" id="UP000443090">
    <property type="component" value="Unassembled WGS sequence"/>
</dbReference>
<dbReference type="AlphaFoldDB" id="A0A8H8RWN1"/>
<name>A0A8H8RWN1_9HELO</name>